<dbReference type="RefSeq" id="WP_081717991.1">
    <property type="nucleotide sequence ID" value="NZ_JAROCD010000011.1"/>
</dbReference>
<sequence>MLQNIELNDLIEVRRRELECLVVQHDFNFQDEHVIKKSVELDDLLNLLNKKNDSANK</sequence>
<keyword evidence="2" id="KW-1185">Reference proteome</keyword>
<dbReference type="InterPro" id="IPR018540">
    <property type="entry name" value="Spo0E-like"/>
</dbReference>
<dbReference type="SUPFAM" id="SSF140500">
    <property type="entry name" value="BAS1536-like"/>
    <property type="match status" value="1"/>
</dbReference>
<comment type="caution">
    <text evidence="1">The sequence shown here is derived from an EMBL/GenBank/DDBJ whole genome shotgun (WGS) entry which is preliminary data.</text>
</comment>
<dbReference type="InterPro" id="IPR036638">
    <property type="entry name" value="HLH_DNA-bd_sf"/>
</dbReference>
<accession>A0ABT8JI89</accession>
<dbReference type="EMBL" id="JAROCD010000011">
    <property type="protein sequence ID" value="MDN4603869.1"/>
    <property type="molecule type" value="Genomic_DNA"/>
</dbReference>
<dbReference type="Pfam" id="PF09388">
    <property type="entry name" value="SpoOE-like"/>
    <property type="match status" value="1"/>
</dbReference>
<gene>
    <name evidence="1" type="ORF">P5G61_21685</name>
</gene>
<organism evidence="1 2">
    <name type="scientific">Paenibacillus vandeheii</name>
    <dbReference type="NCBI Taxonomy" id="3035917"/>
    <lineage>
        <taxon>Bacteria</taxon>
        <taxon>Bacillati</taxon>
        <taxon>Bacillota</taxon>
        <taxon>Bacilli</taxon>
        <taxon>Bacillales</taxon>
        <taxon>Paenibacillaceae</taxon>
        <taxon>Paenibacillus</taxon>
    </lineage>
</organism>
<reference evidence="1" key="1">
    <citation type="submission" date="2023-03" db="EMBL/GenBank/DDBJ databases">
        <title>MT1 and MT2 Draft Genomes of Novel Species.</title>
        <authorList>
            <person name="Venkateswaran K."/>
        </authorList>
    </citation>
    <scope>NUCLEOTIDE SEQUENCE</scope>
    <source>
        <strain evidence="1">F6_3S_P_1C</strain>
    </source>
</reference>
<name>A0ABT8JI89_9BACL</name>
<proteinExistence type="predicted"/>
<dbReference type="Gene3D" id="4.10.280.10">
    <property type="entry name" value="Helix-loop-helix DNA-binding domain"/>
    <property type="match status" value="1"/>
</dbReference>
<protein>
    <submittedName>
        <fullName evidence="1">Spo0E family sporulation regulatory protein-aspartic acid phosphatase</fullName>
    </submittedName>
</protein>
<dbReference type="Proteomes" id="UP001174205">
    <property type="component" value="Unassembled WGS sequence"/>
</dbReference>
<evidence type="ECO:0000313" key="1">
    <source>
        <dbReference type="EMBL" id="MDN4603869.1"/>
    </source>
</evidence>
<dbReference type="InterPro" id="IPR037208">
    <property type="entry name" value="Spo0E-like_sf"/>
</dbReference>
<evidence type="ECO:0000313" key="2">
    <source>
        <dbReference type="Proteomes" id="UP001174205"/>
    </source>
</evidence>